<dbReference type="AlphaFoldDB" id="A0A9P3URT3"/>
<protein>
    <submittedName>
        <fullName evidence="2">Uncharacterized protein</fullName>
    </submittedName>
</protein>
<evidence type="ECO:0000256" key="1">
    <source>
        <dbReference type="SAM" id="MobiDB-lite"/>
    </source>
</evidence>
<organism evidence="2 3">
    <name type="scientific">Lyophyllum shimeji</name>
    <name type="common">Hon-shimeji</name>
    <name type="synonym">Tricholoma shimeji</name>
    <dbReference type="NCBI Taxonomy" id="47721"/>
    <lineage>
        <taxon>Eukaryota</taxon>
        <taxon>Fungi</taxon>
        <taxon>Dikarya</taxon>
        <taxon>Basidiomycota</taxon>
        <taxon>Agaricomycotina</taxon>
        <taxon>Agaricomycetes</taxon>
        <taxon>Agaricomycetidae</taxon>
        <taxon>Agaricales</taxon>
        <taxon>Tricholomatineae</taxon>
        <taxon>Lyophyllaceae</taxon>
        <taxon>Lyophyllum</taxon>
    </lineage>
</organism>
<feature type="compositionally biased region" description="Pro residues" evidence="1">
    <location>
        <begin position="67"/>
        <end position="77"/>
    </location>
</feature>
<dbReference type="EMBL" id="BRPK01000012">
    <property type="protein sequence ID" value="GLB42552.1"/>
    <property type="molecule type" value="Genomic_DNA"/>
</dbReference>
<feature type="region of interest" description="Disordered" evidence="1">
    <location>
        <begin position="1"/>
        <end position="83"/>
    </location>
</feature>
<name>A0A9P3URT3_LYOSH</name>
<gene>
    <name evidence="2" type="ORF">LshimejAT787_1200010</name>
</gene>
<keyword evidence="3" id="KW-1185">Reference proteome</keyword>
<proteinExistence type="predicted"/>
<reference evidence="2" key="1">
    <citation type="submission" date="2022-07" db="EMBL/GenBank/DDBJ databases">
        <title>The genome of Lyophyllum shimeji provides insight into the initial evolution of ectomycorrhizal fungal genome.</title>
        <authorList>
            <person name="Kobayashi Y."/>
            <person name="Shibata T."/>
            <person name="Hirakawa H."/>
            <person name="Shigenobu S."/>
            <person name="Nishiyama T."/>
            <person name="Yamada A."/>
            <person name="Hasebe M."/>
            <person name="Kawaguchi M."/>
        </authorList>
    </citation>
    <scope>NUCLEOTIDE SEQUENCE</scope>
    <source>
        <strain evidence="2">AT787</strain>
    </source>
</reference>
<comment type="caution">
    <text evidence="2">The sequence shown here is derived from an EMBL/GenBank/DDBJ whole genome shotgun (WGS) entry which is preliminary data.</text>
</comment>
<evidence type="ECO:0000313" key="2">
    <source>
        <dbReference type="EMBL" id="GLB42552.1"/>
    </source>
</evidence>
<evidence type="ECO:0000313" key="3">
    <source>
        <dbReference type="Proteomes" id="UP001063166"/>
    </source>
</evidence>
<dbReference type="Proteomes" id="UP001063166">
    <property type="component" value="Unassembled WGS sequence"/>
</dbReference>
<sequence>MVPRNFPDCLASAQPHTARGTGTQPAVREHSPRRVATPPPTASKVPKQLTHPPFPAGAPTVPVPTHHSPPPFRPPLPRCRSHAPEPAEYFTARGAIPTISQWFLPYLTQAATL</sequence>
<accession>A0A9P3URT3</accession>